<keyword evidence="3" id="KW-0675">Receptor</keyword>
<keyword evidence="1" id="KW-0812">Transmembrane</keyword>
<feature type="transmembrane region" description="Helical" evidence="1">
    <location>
        <begin position="48"/>
        <end position="72"/>
    </location>
</feature>
<organism evidence="3">
    <name type="scientific">Strongyloides ratti</name>
    <name type="common">Parasitic roundworm</name>
    <dbReference type="NCBI Taxonomy" id="34506"/>
    <lineage>
        <taxon>Eukaryota</taxon>
        <taxon>Metazoa</taxon>
        <taxon>Ecdysozoa</taxon>
        <taxon>Nematoda</taxon>
        <taxon>Chromadorea</taxon>
        <taxon>Rhabditida</taxon>
        <taxon>Tylenchina</taxon>
        <taxon>Panagrolaimomorpha</taxon>
        <taxon>Strongyloidoidea</taxon>
        <taxon>Strongyloididae</taxon>
        <taxon>Strongyloides</taxon>
    </lineage>
</organism>
<feature type="domain" description="7TM GPCR serpentine receptor class x (Srx)" evidence="2">
    <location>
        <begin position="60"/>
        <end position="240"/>
    </location>
</feature>
<dbReference type="Pfam" id="PF10328">
    <property type="entry name" value="7TM_GPCR_Srx"/>
    <property type="match status" value="1"/>
</dbReference>
<dbReference type="InterPro" id="IPR019425">
    <property type="entry name" value="7TM_GPCR_serpentine_rcpt_Srt"/>
</dbReference>
<accession>A0A090MX81</accession>
<feature type="transmembrane region" description="Helical" evidence="1">
    <location>
        <begin position="213"/>
        <end position="233"/>
    </location>
</feature>
<dbReference type="RefSeq" id="XP_024504175.1">
    <property type="nucleotide sequence ID" value="XM_024650393.1"/>
</dbReference>
<dbReference type="PANTHER" id="PTHR23021">
    <property type="entry name" value="SERPENTINE RECEPTOR, CLASS T"/>
    <property type="match status" value="1"/>
</dbReference>
<evidence type="ECO:0000313" key="4">
    <source>
        <dbReference type="Proteomes" id="UP000035682"/>
    </source>
</evidence>
<reference evidence="5" key="2">
    <citation type="submission" date="2020-12" db="UniProtKB">
        <authorList>
            <consortium name="WormBaseParasite"/>
        </authorList>
    </citation>
    <scope>IDENTIFICATION</scope>
</reference>
<feature type="transmembrane region" description="Helical" evidence="1">
    <location>
        <begin position="119"/>
        <end position="140"/>
    </location>
</feature>
<sequence length="346" mass="40573">MEDYDYSNDTDLSFNVSFYYDLPDEVFYEVFGDAVLVSLKCFLNNLQIGIIHLVISSSFMILQLLVFSSFYNNKTIFKNTCFKIIFNHGILSLIQQICHIITSIITILENEKINVVLPIIGVILTSSYLGSIAFIFLLTLNRFDIVYNIHYLHKKEKEKFYLIGIILCYIFTIVIFVAYTLIPECKITFSFVTYEWVYDVNQPNMLPHQFEKYSTLTFLVLSLILQFLIFLKIFLLRCSTSRRKIFVPDDFKIILHGFLCFVTALLLELIWDGMLFQIYWSGVLIIMPHILHIFCSVSNSIFSLCFVREIRKNMIIYKYFKKKFTNVGQLKSMKTVNATKFIRTVA</sequence>
<keyword evidence="1" id="KW-0472">Membrane</keyword>
<evidence type="ECO:0000256" key="1">
    <source>
        <dbReference type="SAM" id="Phobius"/>
    </source>
</evidence>
<gene>
    <name evidence="3 5 6" type="ORF">SRAE_1000322700</name>
</gene>
<dbReference type="AlphaFoldDB" id="A0A090MX81"/>
<dbReference type="WBParaSite" id="SRAE_1000322700.1">
    <property type="protein sequence ID" value="SRAE_1000322700.1"/>
    <property type="gene ID" value="WBGene00259844"/>
</dbReference>
<protein>
    <submittedName>
        <fullName evidence="3 5">7TM GPCR, serpentine receptor class x (Srx) family-containing protein</fullName>
    </submittedName>
</protein>
<keyword evidence="1" id="KW-1133">Transmembrane helix</keyword>
<reference evidence="3 4" key="1">
    <citation type="submission" date="2014-09" db="EMBL/GenBank/DDBJ databases">
        <authorList>
            <person name="Martin A.A."/>
        </authorList>
    </citation>
    <scope>NUCLEOTIDE SEQUENCE</scope>
    <source>
        <strain evidence="4">ED321</strain>
        <strain evidence="3">ED321 Heterogonic</strain>
    </source>
</reference>
<feature type="transmembrane region" description="Helical" evidence="1">
    <location>
        <begin position="277"/>
        <end position="307"/>
    </location>
</feature>
<dbReference type="GeneID" id="36377339"/>
<dbReference type="CTD" id="36377339"/>
<evidence type="ECO:0000313" key="6">
    <source>
        <dbReference type="WormBase" id="SRAE_1000322700"/>
    </source>
</evidence>
<dbReference type="InterPro" id="IPR019430">
    <property type="entry name" value="7TM_GPCR_serpentine_rcpt_Srx"/>
</dbReference>
<proteinExistence type="predicted"/>
<keyword evidence="4" id="KW-1185">Reference proteome</keyword>
<dbReference type="OMA" id="TFWIADF"/>
<evidence type="ECO:0000259" key="2">
    <source>
        <dbReference type="Pfam" id="PF10328"/>
    </source>
</evidence>
<dbReference type="PANTHER" id="PTHR23021:SF26">
    <property type="entry name" value="SERPENTINE RECEPTOR, CLASS T"/>
    <property type="match status" value="1"/>
</dbReference>
<evidence type="ECO:0000313" key="5">
    <source>
        <dbReference type="WBParaSite" id="SRAE_1000322700.1"/>
    </source>
</evidence>
<dbReference type="SUPFAM" id="SSF81321">
    <property type="entry name" value="Family A G protein-coupled receptor-like"/>
    <property type="match status" value="1"/>
</dbReference>
<dbReference type="WormBase" id="SRAE_1000322700">
    <property type="protein sequence ID" value="SRP03572"/>
    <property type="gene ID" value="WBGene00259844"/>
</dbReference>
<feature type="transmembrane region" description="Helical" evidence="1">
    <location>
        <begin position="84"/>
        <end position="107"/>
    </location>
</feature>
<feature type="transmembrane region" description="Helical" evidence="1">
    <location>
        <begin position="253"/>
        <end position="271"/>
    </location>
</feature>
<dbReference type="Proteomes" id="UP000035682">
    <property type="component" value="Unplaced"/>
</dbReference>
<name>A0A090MX81_STRRB</name>
<evidence type="ECO:0000313" key="3">
    <source>
        <dbReference type="EMBL" id="CEF64974.1"/>
    </source>
</evidence>
<feature type="transmembrane region" description="Helical" evidence="1">
    <location>
        <begin position="160"/>
        <end position="182"/>
    </location>
</feature>
<dbReference type="EMBL" id="LN609528">
    <property type="protein sequence ID" value="CEF64974.1"/>
    <property type="molecule type" value="Genomic_DNA"/>
</dbReference>